<dbReference type="GO" id="GO:0052621">
    <property type="term" value="F:diguanylate cyclase activity"/>
    <property type="evidence" value="ECO:0007669"/>
    <property type="project" value="TreeGrafter"/>
</dbReference>
<feature type="domain" description="PAC" evidence="2">
    <location>
        <begin position="295"/>
        <end position="351"/>
    </location>
</feature>
<dbReference type="InterPro" id="IPR050469">
    <property type="entry name" value="Diguanylate_Cyclase"/>
</dbReference>
<keyword evidence="5" id="KW-1185">Reference proteome</keyword>
<evidence type="ECO:0000259" key="3">
    <source>
        <dbReference type="PROSITE" id="PS50887"/>
    </source>
</evidence>
<feature type="transmembrane region" description="Helical" evidence="1">
    <location>
        <begin position="99"/>
        <end position="116"/>
    </location>
</feature>
<dbReference type="InterPro" id="IPR031621">
    <property type="entry name" value="HisKA_7TM"/>
</dbReference>
<dbReference type="InterPro" id="IPR029787">
    <property type="entry name" value="Nucleotide_cyclase"/>
</dbReference>
<dbReference type="SUPFAM" id="SSF55073">
    <property type="entry name" value="Nucleotide cyclase"/>
    <property type="match status" value="1"/>
</dbReference>
<keyword evidence="1" id="KW-0472">Membrane</keyword>
<dbReference type="EMBL" id="QMFB01000001">
    <property type="protein sequence ID" value="RAV23166.1"/>
    <property type="molecule type" value="Genomic_DNA"/>
</dbReference>
<dbReference type="OrthoDB" id="9759607at2"/>
<dbReference type="NCBIfam" id="TIGR00254">
    <property type="entry name" value="GGDEF"/>
    <property type="match status" value="1"/>
</dbReference>
<dbReference type="InterPro" id="IPR000014">
    <property type="entry name" value="PAS"/>
</dbReference>
<dbReference type="Pfam" id="PF00990">
    <property type="entry name" value="GGDEF"/>
    <property type="match status" value="1"/>
</dbReference>
<evidence type="ECO:0000259" key="2">
    <source>
        <dbReference type="PROSITE" id="PS50113"/>
    </source>
</evidence>
<dbReference type="InterPro" id="IPR035965">
    <property type="entry name" value="PAS-like_dom_sf"/>
</dbReference>
<dbReference type="Pfam" id="PF16927">
    <property type="entry name" value="HisKA_7TM"/>
    <property type="match status" value="1"/>
</dbReference>
<dbReference type="NCBIfam" id="TIGR00229">
    <property type="entry name" value="sensory_box"/>
    <property type="match status" value="1"/>
</dbReference>
<dbReference type="AlphaFoldDB" id="A0A329MWH4"/>
<feature type="transmembrane region" description="Helical" evidence="1">
    <location>
        <begin position="146"/>
        <end position="165"/>
    </location>
</feature>
<keyword evidence="1" id="KW-1133">Transmembrane helix</keyword>
<feature type="transmembrane region" description="Helical" evidence="1">
    <location>
        <begin position="39"/>
        <end position="58"/>
    </location>
</feature>
<sequence length="514" mass="57191">MDSLLTTYITLVCVSGVFNVFLCIYAFSKKSEIPGANTFIVYTAALSIYCFGYAFGLAGDTLWQVKLWTTVEYIGMPFSAPLGLLLVLNYLGRKVSGKAAAAMFVIPAISLIMVATNDYHHLFYKSMQLREGMPAALVRIEIGEWYIVHGIYTFSCLLASVVMLLRRWNQTRKTYRLQLATLICGQLIPMTAAFLYLLGVAPGGLDPVPIVMCITSALYIWAMVSVKMLTVVPIAKETIFESMGEGVIVLDTEERLIDFNRAASIMIPTLRPSLFGNTLDEVWKRLTGSPFPVVRHSEGMLEELAWTAEGEQRCYQIRSSVVRHRNGDKAGSLFMLIDVTELKRLQRDLEHLAYYDGLTQIYNRTQFITRSREMMKECRETGLSFSVVLFDIDHFKNVNDSFGHDTGDKLIVHVVTVCKRLLTGDMLFGRYGGEEFVIALPSATLREAAGLAERLRAALEAEPLPTANGQIVVTSSFGAAQATDLVDTLESLLHAADEALYVSKRGGRNRVSVQ</sequence>
<dbReference type="InterPro" id="IPR043128">
    <property type="entry name" value="Rev_trsase/Diguanyl_cyclase"/>
</dbReference>
<protein>
    <submittedName>
        <fullName evidence="4">Sensor domain-containing diguanylate cyclase</fullName>
    </submittedName>
</protein>
<feature type="transmembrane region" description="Helical" evidence="1">
    <location>
        <begin position="6"/>
        <end position="27"/>
    </location>
</feature>
<feature type="domain" description="GGDEF" evidence="3">
    <location>
        <begin position="383"/>
        <end position="514"/>
    </location>
</feature>
<dbReference type="InterPro" id="IPR000700">
    <property type="entry name" value="PAS-assoc_C"/>
</dbReference>
<dbReference type="PANTHER" id="PTHR45138">
    <property type="entry name" value="REGULATORY COMPONENTS OF SENSORY TRANSDUCTION SYSTEM"/>
    <property type="match status" value="1"/>
</dbReference>
<proteinExistence type="predicted"/>
<dbReference type="PROSITE" id="PS50113">
    <property type="entry name" value="PAC"/>
    <property type="match status" value="1"/>
</dbReference>
<reference evidence="4 5" key="1">
    <citation type="journal article" date="2009" name="Int. J. Syst. Evol. Microbiol.">
        <title>Paenibacillus contaminans sp. nov., isolated from a contaminated laboratory plate.</title>
        <authorList>
            <person name="Chou J.H."/>
            <person name="Lee J.H."/>
            <person name="Lin M.C."/>
            <person name="Chang P.S."/>
            <person name="Arun A.B."/>
            <person name="Young C.C."/>
            <person name="Chen W.M."/>
        </authorList>
    </citation>
    <scope>NUCLEOTIDE SEQUENCE [LARGE SCALE GENOMIC DNA]</scope>
    <source>
        <strain evidence="4 5">CKOBP-6</strain>
    </source>
</reference>
<dbReference type="FunFam" id="3.30.70.270:FF:000001">
    <property type="entry name" value="Diguanylate cyclase domain protein"/>
    <property type="match status" value="1"/>
</dbReference>
<dbReference type="CDD" id="cd01949">
    <property type="entry name" value="GGDEF"/>
    <property type="match status" value="1"/>
</dbReference>
<dbReference type="InterPro" id="IPR000160">
    <property type="entry name" value="GGDEF_dom"/>
</dbReference>
<evidence type="ECO:0000313" key="5">
    <source>
        <dbReference type="Proteomes" id="UP000250369"/>
    </source>
</evidence>
<evidence type="ECO:0000256" key="1">
    <source>
        <dbReference type="SAM" id="Phobius"/>
    </source>
</evidence>
<name>A0A329MWH4_9BACL</name>
<comment type="caution">
    <text evidence="4">The sequence shown here is derived from an EMBL/GenBank/DDBJ whole genome shotgun (WGS) entry which is preliminary data.</text>
</comment>
<dbReference type="Proteomes" id="UP000250369">
    <property type="component" value="Unassembled WGS sequence"/>
</dbReference>
<dbReference type="SMART" id="SM00267">
    <property type="entry name" value="GGDEF"/>
    <property type="match status" value="1"/>
</dbReference>
<dbReference type="SUPFAM" id="SSF55785">
    <property type="entry name" value="PYP-like sensor domain (PAS domain)"/>
    <property type="match status" value="1"/>
</dbReference>
<keyword evidence="1" id="KW-0812">Transmembrane</keyword>
<dbReference type="PROSITE" id="PS50887">
    <property type="entry name" value="GGDEF"/>
    <property type="match status" value="1"/>
</dbReference>
<feature type="transmembrane region" description="Helical" evidence="1">
    <location>
        <begin position="73"/>
        <end position="92"/>
    </location>
</feature>
<evidence type="ECO:0000313" key="4">
    <source>
        <dbReference type="EMBL" id="RAV23166.1"/>
    </source>
</evidence>
<feature type="transmembrane region" description="Helical" evidence="1">
    <location>
        <begin position="177"/>
        <end position="201"/>
    </location>
</feature>
<dbReference type="Gene3D" id="3.30.70.270">
    <property type="match status" value="1"/>
</dbReference>
<dbReference type="Pfam" id="PF13188">
    <property type="entry name" value="PAS_8"/>
    <property type="match status" value="1"/>
</dbReference>
<gene>
    <name evidence="4" type="ORF">DQG23_02940</name>
</gene>
<accession>A0A329MWH4</accession>
<dbReference type="RefSeq" id="WP_113029276.1">
    <property type="nucleotide sequence ID" value="NZ_QMFB01000001.1"/>
</dbReference>
<dbReference type="PANTHER" id="PTHR45138:SF9">
    <property type="entry name" value="DIGUANYLATE CYCLASE DGCM-RELATED"/>
    <property type="match status" value="1"/>
</dbReference>
<organism evidence="4 5">
    <name type="scientific">Paenibacillus contaminans</name>
    <dbReference type="NCBI Taxonomy" id="450362"/>
    <lineage>
        <taxon>Bacteria</taxon>
        <taxon>Bacillati</taxon>
        <taxon>Bacillota</taxon>
        <taxon>Bacilli</taxon>
        <taxon>Bacillales</taxon>
        <taxon>Paenibacillaceae</taxon>
        <taxon>Paenibacillus</taxon>
    </lineage>
</organism>
<feature type="transmembrane region" description="Helical" evidence="1">
    <location>
        <begin position="207"/>
        <end position="226"/>
    </location>
</feature>
<dbReference type="Gene3D" id="3.30.450.20">
    <property type="entry name" value="PAS domain"/>
    <property type="match status" value="1"/>
</dbReference>